<evidence type="ECO:0000259" key="6">
    <source>
        <dbReference type="PROSITE" id="PS50893"/>
    </source>
</evidence>
<dbReference type="InterPro" id="IPR027417">
    <property type="entry name" value="P-loop_NTPase"/>
</dbReference>
<name>A0A6A7Y075_9HYPH</name>
<evidence type="ECO:0000256" key="2">
    <source>
        <dbReference type="ARBA" id="ARBA00022597"/>
    </source>
</evidence>
<organism evidence="7 8">
    <name type="scientific">Segnochrobactrum spirostomi</name>
    <dbReference type="NCBI Taxonomy" id="2608987"/>
    <lineage>
        <taxon>Bacteria</taxon>
        <taxon>Pseudomonadati</taxon>
        <taxon>Pseudomonadota</taxon>
        <taxon>Alphaproteobacteria</taxon>
        <taxon>Hyphomicrobiales</taxon>
        <taxon>Segnochrobactraceae</taxon>
        <taxon>Segnochrobactrum</taxon>
    </lineage>
</organism>
<dbReference type="InterPro" id="IPR050107">
    <property type="entry name" value="ABC_carbohydrate_import_ATPase"/>
</dbReference>
<dbReference type="InterPro" id="IPR003439">
    <property type="entry name" value="ABC_transporter-like_ATP-bd"/>
</dbReference>
<evidence type="ECO:0000313" key="7">
    <source>
        <dbReference type="EMBL" id="MQT11787.1"/>
    </source>
</evidence>
<accession>A0A6A7Y075</accession>
<evidence type="ECO:0000313" key="8">
    <source>
        <dbReference type="Proteomes" id="UP000332515"/>
    </source>
</evidence>
<dbReference type="GO" id="GO:0005524">
    <property type="term" value="F:ATP binding"/>
    <property type="evidence" value="ECO:0007669"/>
    <property type="project" value="UniProtKB-KW"/>
</dbReference>
<dbReference type="CDD" id="cd03216">
    <property type="entry name" value="ABC_Carb_Monos_I"/>
    <property type="match status" value="1"/>
</dbReference>
<evidence type="ECO:0000256" key="4">
    <source>
        <dbReference type="ARBA" id="ARBA00022741"/>
    </source>
</evidence>
<dbReference type="AlphaFoldDB" id="A0A6A7Y075"/>
<evidence type="ECO:0000256" key="3">
    <source>
        <dbReference type="ARBA" id="ARBA00022737"/>
    </source>
</evidence>
<keyword evidence="8" id="KW-1185">Reference proteome</keyword>
<dbReference type="SMART" id="SM00382">
    <property type="entry name" value="AAA"/>
    <property type="match status" value="1"/>
</dbReference>
<dbReference type="PANTHER" id="PTHR43790:SF9">
    <property type="entry name" value="GALACTOFURANOSE TRANSPORTER ATP-BINDING PROTEIN YTFR"/>
    <property type="match status" value="1"/>
</dbReference>
<sequence>MLAIEGLSKRYGETIALSGASIDFGAGLVHSILGENGSGKSTLVKLLSGIVLPDAGAILFEGHAFSGRRPADFQAAGFMTVFQEVLIAPDRTVIDNVLMGYDGLFRRRIARAARRTAVAQALARFARTAVPLDALAGDLPLAAQQLVVLARAVVRRPKVLVLDEVTAALDFADREAVFALMRDLADAGTLILFITHRMDEVTLLSDRISILRGGKVVATRPAAGADPDDLLRLMAPETAAELAHHG</sequence>
<dbReference type="SUPFAM" id="SSF52540">
    <property type="entry name" value="P-loop containing nucleoside triphosphate hydrolases"/>
    <property type="match status" value="1"/>
</dbReference>
<dbReference type="PROSITE" id="PS50893">
    <property type="entry name" value="ABC_TRANSPORTER_2"/>
    <property type="match status" value="1"/>
</dbReference>
<dbReference type="EMBL" id="VWNA01000001">
    <property type="protein sequence ID" value="MQT11787.1"/>
    <property type="molecule type" value="Genomic_DNA"/>
</dbReference>
<dbReference type="RefSeq" id="WP_153478867.1">
    <property type="nucleotide sequence ID" value="NZ_VWNA01000001.1"/>
</dbReference>
<keyword evidence="2" id="KW-0762">Sugar transport</keyword>
<dbReference type="GO" id="GO:0016887">
    <property type="term" value="F:ATP hydrolysis activity"/>
    <property type="evidence" value="ECO:0007669"/>
    <property type="project" value="InterPro"/>
</dbReference>
<dbReference type="Gene3D" id="3.40.50.300">
    <property type="entry name" value="P-loop containing nucleotide triphosphate hydrolases"/>
    <property type="match status" value="1"/>
</dbReference>
<evidence type="ECO:0000256" key="5">
    <source>
        <dbReference type="ARBA" id="ARBA00022840"/>
    </source>
</evidence>
<dbReference type="Proteomes" id="UP000332515">
    <property type="component" value="Unassembled WGS sequence"/>
</dbReference>
<comment type="caution">
    <text evidence="7">The sequence shown here is derived from an EMBL/GenBank/DDBJ whole genome shotgun (WGS) entry which is preliminary data.</text>
</comment>
<evidence type="ECO:0000256" key="1">
    <source>
        <dbReference type="ARBA" id="ARBA00022448"/>
    </source>
</evidence>
<dbReference type="Pfam" id="PF00005">
    <property type="entry name" value="ABC_tran"/>
    <property type="match status" value="1"/>
</dbReference>
<protein>
    <submittedName>
        <fullName evidence="7">Sugar ABC transporter ATP-binding protein</fullName>
    </submittedName>
</protein>
<keyword evidence="5 7" id="KW-0067">ATP-binding</keyword>
<keyword evidence="3" id="KW-0677">Repeat</keyword>
<gene>
    <name evidence="7" type="ORF">F0357_03675</name>
</gene>
<proteinExistence type="predicted"/>
<feature type="domain" description="ABC transporter" evidence="6">
    <location>
        <begin position="2"/>
        <end position="238"/>
    </location>
</feature>
<reference evidence="7 8" key="1">
    <citation type="submission" date="2019-09" db="EMBL/GenBank/DDBJ databases">
        <title>Segnochrobactrum spirostomi gen. nov., sp. nov., isolated from the ciliate Spirostomum cf. yagiui and description of a novel family, Segnochrobactraceae fam. nov. within the order Rhizobiales of the class Alphaproteobacteria.</title>
        <authorList>
            <person name="Akter S."/>
            <person name="Shazib S.U.A."/>
            <person name="Shin M.K."/>
        </authorList>
    </citation>
    <scope>NUCLEOTIDE SEQUENCE [LARGE SCALE GENOMIC DNA]</scope>
    <source>
        <strain evidence="7 8">Sp-1</strain>
    </source>
</reference>
<keyword evidence="1" id="KW-0813">Transport</keyword>
<dbReference type="InterPro" id="IPR003593">
    <property type="entry name" value="AAA+_ATPase"/>
</dbReference>
<keyword evidence="4" id="KW-0547">Nucleotide-binding</keyword>
<dbReference type="PANTHER" id="PTHR43790">
    <property type="entry name" value="CARBOHYDRATE TRANSPORT ATP-BINDING PROTEIN MG119-RELATED"/>
    <property type="match status" value="1"/>
</dbReference>